<gene>
    <name evidence="3" type="ORF">BDP27DRAFT_1340495</name>
</gene>
<accession>A0A9P5PD31</accession>
<dbReference type="EMBL" id="JADNRY010000272">
    <property type="protein sequence ID" value="KAF9059890.1"/>
    <property type="molecule type" value="Genomic_DNA"/>
</dbReference>
<keyword evidence="2" id="KW-0812">Transmembrane</keyword>
<sequence>MCADCGYMPTTTSATLPTAGADDTVDPSPTSDESASQSAFIAPLPPGWKLELSQEKHTTVIVILTVSLSLAFTICFVIICSVIWRKRTKRTRDVEKWPPKGTVGDNVHAVVEKEIKMKQKVLAKATARWKANARYTFRQRRGKQRTIQQHSDSELDLSPTLPSVIETPASERSSLSLVCSEPVVHDDAPLDAADERECTADERPPPPLQLSSPPAYPIQSIDHTLLHPGSYHPRSTPSSPSSNLQSRRTSVSSLTSEMCSEHQSLTYRPHLMAHLATDNKTVLEQLNQLSSAPEGSGILSSSVFAPVWRDEELSDFVHRRDPTSTVGTSDSHSDLYSQSSNFDAMPFPSPPTSKGKELDHYSYSYHSDRPYGSLYKYDQGFLDVEPDAGPSAPPFEPSAPDEGPSAPPFEPQNTISHSHQPSAPFLLTDGTNSTHSQEDSLTEPVCTLDLVHTGEESQAHDHEMMP</sequence>
<feature type="compositionally biased region" description="Basic and acidic residues" evidence="1">
    <location>
        <begin position="452"/>
        <end position="466"/>
    </location>
</feature>
<evidence type="ECO:0000313" key="4">
    <source>
        <dbReference type="Proteomes" id="UP000772434"/>
    </source>
</evidence>
<feature type="region of interest" description="Disordered" evidence="1">
    <location>
        <begin position="16"/>
        <end position="37"/>
    </location>
</feature>
<evidence type="ECO:0000313" key="3">
    <source>
        <dbReference type="EMBL" id="KAF9059890.1"/>
    </source>
</evidence>
<feature type="compositionally biased region" description="Low complexity" evidence="1">
    <location>
        <begin position="230"/>
        <end position="250"/>
    </location>
</feature>
<feature type="compositionally biased region" description="Polar residues" evidence="1">
    <location>
        <begin position="27"/>
        <end position="37"/>
    </location>
</feature>
<dbReference type="OrthoDB" id="2756128at2759"/>
<feature type="region of interest" description="Disordered" evidence="1">
    <location>
        <begin position="140"/>
        <end position="162"/>
    </location>
</feature>
<feature type="compositionally biased region" description="Polar residues" evidence="1">
    <location>
        <begin position="411"/>
        <end position="421"/>
    </location>
</feature>
<name>A0A9P5PD31_9AGAR</name>
<protein>
    <submittedName>
        <fullName evidence="3">Uncharacterized protein</fullName>
    </submittedName>
</protein>
<proteinExistence type="predicted"/>
<feature type="region of interest" description="Disordered" evidence="1">
    <location>
        <begin position="320"/>
        <end position="359"/>
    </location>
</feature>
<keyword evidence="4" id="KW-1185">Reference proteome</keyword>
<evidence type="ECO:0000256" key="1">
    <source>
        <dbReference type="SAM" id="MobiDB-lite"/>
    </source>
</evidence>
<feature type="region of interest" description="Disordered" evidence="1">
    <location>
        <begin position="196"/>
        <end position="257"/>
    </location>
</feature>
<reference evidence="3" key="1">
    <citation type="submission" date="2020-11" db="EMBL/GenBank/DDBJ databases">
        <authorList>
            <consortium name="DOE Joint Genome Institute"/>
            <person name="Ahrendt S."/>
            <person name="Riley R."/>
            <person name="Andreopoulos W."/>
            <person name="Labutti K."/>
            <person name="Pangilinan J."/>
            <person name="Ruiz-Duenas F.J."/>
            <person name="Barrasa J.M."/>
            <person name="Sanchez-Garcia M."/>
            <person name="Camarero S."/>
            <person name="Miyauchi S."/>
            <person name="Serrano A."/>
            <person name="Linde D."/>
            <person name="Babiker R."/>
            <person name="Drula E."/>
            <person name="Ayuso-Fernandez I."/>
            <person name="Pacheco R."/>
            <person name="Padilla G."/>
            <person name="Ferreira P."/>
            <person name="Barriuso J."/>
            <person name="Kellner H."/>
            <person name="Castanera R."/>
            <person name="Alfaro M."/>
            <person name="Ramirez L."/>
            <person name="Pisabarro A.G."/>
            <person name="Kuo A."/>
            <person name="Tritt A."/>
            <person name="Lipzen A."/>
            <person name="He G."/>
            <person name="Yan M."/>
            <person name="Ng V."/>
            <person name="Cullen D."/>
            <person name="Martin F."/>
            <person name="Rosso M.-N."/>
            <person name="Henrissat B."/>
            <person name="Hibbett D."/>
            <person name="Martinez A.T."/>
            <person name="Grigoriev I.V."/>
        </authorList>
    </citation>
    <scope>NUCLEOTIDE SEQUENCE</scope>
    <source>
        <strain evidence="3">AH 40177</strain>
    </source>
</reference>
<keyword evidence="2" id="KW-1133">Transmembrane helix</keyword>
<feature type="region of interest" description="Disordered" evidence="1">
    <location>
        <begin position="381"/>
        <end position="466"/>
    </location>
</feature>
<dbReference type="Proteomes" id="UP000772434">
    <property type="component" value="Unassembled WGS sequence"/>
</dbReference>
<keyword evidence="2" id="KW-0472">Membrane</keyword>
<evidence type="ECO:0000256" key="2">
    <source>
        <dbReference type="SAM" id="Phobius"/>
    </source>
</evidence>
<organism evidence="3 4">
    <name type="scientific">Rhodocollybia butyracea</name>
    <dbReference type="NCBI Taxonomy" id="206335"/>
    <lineage>
        <taxon>Eukaryota</taxon>
        <taxon>Fungi</taxon>
        <taxon>Dikarya</taxon>
        <taxon>Basidiomycota</taxon>
        <taxon>Agaricomycotina</taxon>
        <taxon>Agaricomycetes</taxon>
        <taxon>Agaricomycetidae</taxon>
        <taxon>Agaricales</taxon>
        <taxon>Marasmiineae</taxon>
        <taxon>Omphalotaceae</taxon>
        <taxon>Rhodocollybia</taxon>
    </lineage>
</organism>
<dbReference type="AlphaFoldDB" id="A0A9P5PD31"/>
<feature type="transmembrane region" description="Helical" evidence="2">
    <location>
        <begin position="60"/>
        <end position="84"/>
    </location>
</feature>
<comment type="caution">
    <text evidence="3">The sequence shown here is derived from an EMBL/GenBank/DDBJ whole genome shotgun (WGS) entry which is preliminary data.</text>
</comment>